<reference evidence="1 2" key="1">
    <citation type="submission" date="2020-03" db="EMBL/GenBank/DDBJ databases">
        <title>Salinimicrobium sp. nov, isolated from SCS.</title>
        <authorList>
            <person name="Cao W.R."/>
        </authorList>
    </citation>
    <scope>NUCLEOTIDE SEQUENCE [LARGE SCALE GENOMIC DNA]</scope>
    <source>
        <strain evidence="2">J15B91</strain>
    </source>
</reference>
<evidence type="ECO:0000313" key="2">
    <source>
        <dbReference type="Proteomes" id="UP000703674"/>
    </source>
</evidence>
<dbReference type="RefSeq" id="WP_168138494.1">
    <property type="nucleotide sequence ID" value="NZ_JAAVJR010000005.1"/>
</dbReference>
<dbReference type="Proteomes" id="UP000703674">
    <property type="component" value="Unassembled WGS sequence"/>
</dbReference>
<keyword evidence="2" id="KW-1185">Reference proteome</keyword>
<proteinExistence type="predicted"/>
<name>A0ABX1CYQ2_9FLAO</name>
<comment type="caution">
    <text evidence="1">The sequence shown here is derived from an EMBL/GenBank/DDBJ whole genome shotgun (WGS) entry which is preliminary data.</text>
</comment>
<dbReference type="EMBL" id="JAAVJR010000005">
    <property type="protein sequence ID" value="NJW53395.1"/>
    <property type="molecule type" value="Genomic_DNA"/>
</dbReference>
<protein>
    <submittedName>
        <fullName evidence="1">Uncharacterized protein</fullName>
    </submittedName>
</protein>
<accession>A0ABX1CYQ2</accession>
<gene>
    <name evidence="1" type="ORF">HC175_10720</name>
</gene>
<sequence>MTTKTEPELYKITEKLGFDSSGEDAFVLLEWLREAKEIHLEIGGIWDELHNKVLFYCYTISAPICKYYQAPVTCTGGKSHREMLLTGLDDALKMLKQYEEQRHFIISDDEVIIAYLKGYGDKDFGKTNRNFKTNLEKYAYALGRAGDYIEEGLSEENIVTLVRNEQEEPEIREIGE</sequence>
<evidence type="ECO:0000313" key="1">
    <source>
        <dbReference type="EMBL" id="NJW53395.1"/>
    </source>
</evidence>
<organism evidence="1 2">
    <name type="scientific">Salinimicrobium oceani</name>
    <dbReference type="NCBI Taxonomy" id="2722702"/>
    <lineage>
        <taxon>Bacteria</taxon>
        <taxon>Pseudomonadati</taxon>
        <taxon>Bacteroidota</taxon>
        <taxon>Flavobacteriia</taxon>
        <taxon>Flavobacteriales</taxon>
        <taxon>Flavobacteriaceae</taxon>
        <taxon>Salinimicrobium</taxon>
    </lineage>
</organism>